<dbReference type="STRING" id="997296.PB1_05085"/>
<reference evidence="1 2" key="1">
    <citation type="journal article" date="2012" name="Appl. Environ. Microbiol.">
        <title>Genome Sequence of Thermotolerant Bacillus methanolicus: Features and Regulation Related to Methylotrophy and Production of L-Lysine and L-Glutamate from Methanol.</title>
        <authorList>
            <person name="Heggeset T.M."/>
            <person name="Krog A."/>
            <person name="Balzer S."/>
            <person name="Wentzel A."/>
            <person name="Ellingsen T.E."/>
            <person name="Brautaset T."/>
        </authorList>
    </citation>
    <scope>NUCLEOTIDE SEQUENCE [LARGE SCALE GENOMIC DNA]</scope>
    <source>
        <strain evidence="1 2">PB1</strain>
    </source>
</reference>
<proteinExistence type="predicted"/>
<dbReference type="RefSeq" id="WP_003351096.1">
    <property type="nucleotide sequence ID" value="NZ_AFEU01000001.1"/>
</dbReference>
<evidence type="ECO:0000313" key="2">
    <source>
        <dbReference type="Proteomes" id="UP000010523"/>
    </source>
</evidence>
<name>I3E706_BACMT</name>
<dbReference type="PATRIC" id="fig|997296.3.peg.1101"/>
<protein>
    <submittedName>
        <fullName evidence="1">Uncharacterized protein</fullName>
    </submittedName>
</protein>
<keyword evidence="2" id="KW-1185">Reference proteome</keyword>
<organism evidence="1 2">
    <name type="scientific">Bacillus methanolicus PB1</name>
    <dbReference type="NCBI Taxonomy" id="997296"/>
    <lineage>
        <taxon>Bacteria</taxon>
        <taxon>Bacillati</taxon>
        <taxon>Bacillota</taxon>
        <taxon>Bacilli</taxon>
        <taxon>Bacillales</taxon>
        <taxon>Bacillaceae</taxon>
        <taxon>Bacillus</taxon>
    </lineage>
</organism>
<comment type="caution">
    <text evidence="1">The sequence shown here is derived from an EMBL/GenBank/DDBJ whole genome shotgun (WGS) entry which is preliminary data.</text>
</comment>
<accession>I3E706</accession>
<gene>
    <name evidence="1" type="ORF">PB1_05085</name>
</gene>
<dbReference type="OrthoDB" id="2431483at2"/>
<dbReference type="AlphaFoldDB" id="I3E706"/>
<sequence>MDAKVKELVDFTKDKFGLEHYHLHTVNIYRDKNILNSTNYTLSMEWYPNNISEHTDENCNPVGTAVIDLDINSRRFKRIIFVGGTSLSVGLKFNKNDINEIIRWIEKETGLLYGKQFTIWKQEELNIHFEECFNGIPVSPSGYIYFELDKNGRLTLFSVNGLFPSKEMVKEETFSLTLKDLEQTARDQVKLLEFPSSKQEKWIPIYGLEEIYIKNDKTGTIPIEPIADVRPYLKIDKILSWDNSILKPFIRREINLSSETITIEQALSREPHPDTFPITKVDQDKSIEAVLDFLRKQYPDDSGKWKLTYLFRDNGYINAILKPLLNDLRVYQRKLMIFIDTNTFEAANYIDNQLFLDMFHQYTSPENITIRKEEAFEKIKTKIELKPVYVYDFEQKKYVLCGKLDCEYGVLANNGDVIELEDI</sequence>
<dbReference type="Proteomes" id="UP000010523">
    <property type="component" value="Unassembled WGS sequence"/>
</dbReference>
<dbReference type="EMBL" id="AFEU01000001">
    <property type="protein sequence ID" value="EIJ82277.1"/>
    <property type="molecule type" value="Genomic_DNA"/>
</dbReference>
<evidence type="ECO:0000313" key="1">
    <source>
        <dbReference type="EMBL" id="EIJ82277.1"/>
    </source>
</evidence>
<dbReference type="eggNOG" id="ENOG502Z98I">
    <property type="taxonomic scope" value="Bacteria"/>
</dbReference>